<dbReference type="KEGG" id="xya:ET471_02295"/>
<dbReference type="RefSeq" id="WP_129186418.1">
    <property type="nucleotide sequence ID" value="NZ_CP035493.1"/>
</dbReference>
<dbReference type="Proteomes" id="UP000292118">
    <property type="component" value="Chromosome"/>
</dbReference>
<dbReference type="AlphaFoldDB" id="A0A4P6F711"/>
<protein>
    <submittedName>
        <fullName evidence="5">Glycosyltransferase family 1 protein</fullName>
    </submittedName>
</protein>
<evidence type="ECO:0000256" key="2">
    <source>
        <dbReference type="ARBA" id="ARBA00022679"/>
    </source>
</evidence>
<dbReference type="InterPro" id="IPR001296">
    <property type="entry name" value="Glyco_trans_1"/>
</dbReference>
<evidence type="ECO:0000313" key="5">
    <source>
        <dbReference type="EMBL" id="QAY69017.1"/>
    </source>
</evidence>
<proteinExistence type="predicted"/>
<dbReference type="Gene3D" id="3.40.50.2000">
    <property type="entry name" value="Glycogen Phosphorylase B"/>
    <property type="match status" value="2"/>
</dbReference>
<gene>
    <name evidence="5" type="ORF">ET471_02295</name>
</gene>
<feature type="domain" description="Glycosyl transferase family 1" evidence="3">
    <location>
        <begin position="170"/>
        <end position="326"/>
    </location>
</feature>
<evidence type="ECO:0000259" key="4">
    <source>
        <dbReference type="Pfam" id="PF13439"/>
    </source>
</evidence>
<evidence type="ECO:0000313" key="6">
    <source>
        <dbReference type="Proteomes" id="UP000292118"/>
    </source>
</evidence>
<organism evidence="5 6">
    <name type="scientific">Xylanimonas protaetiae</name>
    <dbReference type="NCBI Taxonomy" id="2509457"/>
    <lineage>
        <taxon>Bacteria</taxon>
        <taxon>Bacillati</taxon>
        <taxon>Actinomycetota</taxon>
        <taxon>Actinomycetes</taxon>
        <taxon>Micrococcales</taxon>
        <taxon>Promicromonosporaceae</taxon>
        <taxon>Xylanimonas</taxon>
    </lineage>
</organism>
<dbReference type="OrthoDB" id="9809227at2"/>
<evidence type="ECO:0000259" key="3">
    <source>
        <dbReference type="Pfam" id="PF00534"/>
    </source>
</evidence>
<name>A0A4P6F711_9MICO</name>
<dbReference type="PANTHER" id="PTHR12526:SF630">
    <property type="entry name" value="GLYCOSYLTRANSFERASE"/>
    <property type="match status" value="1"/>
</dbReference>
<dbReference type="Pfam" id="PF13439">
    <property type="entry name" value="Glyco_transf_4"/>
    <property type="match status" value="1"/>
</dbReference>
<keyword evidence="6" id="KW-1185">Reference proteome</keyword>
<dbReference type="GO" id="GO:0016757">
    <property type="term" value="F:glycosyltransferase activity"/>
    <property type="evidence" value="ECO:0007669"/>
    <property type="project" value="UniProtKB-KW"/>
</dbReference>
<dbReference type="InterPro" id="IPR028098">
    <property type="entry name" value="Glyco_trans_4-like_N"/>
</dbReference>
<dbReference type="PANTHER" id="PTHR12526">
    <property type="entry name" value="GLYCOSYLTRANSFERASE"/>
    <property type="match status" value="1"/>
</dbReference>
<evidence type="ECO:0000256" key="1">
    <source>
        <dbReference type="ARBA" id="ARBA00022676"/>
    </source>
</evidence>
<feature type="domain" description="Glycosyltransferase subfamily 4-like N-terminal" evidence="4">
    <location>
        <begin position="9"/>
        <end position="159"/>
    </location>
</feature>
<dbReference type="Pfam" id="PF00534">
    <property type="entry name" value="Glycos_transf_1"/>
    <property type="match status" value="1"/>
</dbReference>
<dbReference type="EMBL" id="CP035493">
    <property type="protein sequence ID" value="QAY69017.1"/>
    <property type="molecule type" value="Genomic_DNA"/>
</dbReference>
<sequence length="365" mass="40408">MSVDRVGGMGGVERMSIEMGRRLSARGHRVDLVYREAVWPVAEFAASMTHSNDLDGRLEHPLRAVRGMAPAVLAGVRHAPDVVYVNRFEDLSFALPLHMLTGVPIVCHWHYFSGHTRIELKSRGVKAFISVSQATADEWVAKGNVDPRRIEVIPNGINTRDFPVTDGPARTTARERLGIRPDAFIVNYCGRVSTEKGVDVLVDAWERLALPPETHRLMIVGVSQEWDEATTAYQNALIARNVPGIDWLPTRADVLTPLQAADLAVLPSRHESFGLAIVEALSTGLPVIATRTDGLPETVRDQGVLVEPDSPEELAAAIKRQLTMDANAEAARHRHLFVNQAYSIERMTDAVEDVLYRSARRGRKR</sequence>
<reference evidence="5 6" key="1">
    <citation type="submission" date="2019-01" db="EMBL/GenBank/DDBJ databases">
        <title>Genome sequencing of strain FW10M-9.</title>
        <authorList>
            <person name="Heo J."/>
            <person name="Kim S.-J."/>
            <person name="Kim J.-S."/>
            <person name="Hong S.-B."/>
            <person name="Kwon S.-W."/>
        </authorList>
    </citation>
    <scope>NUCLEOTIDE SEQUENCE [LARGE SCALE GENOMIC DNA]</scope>
    <source>
        <strain evidence="5 6">FW10M-9</strain>
    </source>
</reference>
<keyword evidence="1" id="KW-0328">Glycosyltransferase</keyword>
<keyword evidence="2 5" id="KW-0808">Transferase</keyword>
<dbReference type="SUPFAM" id="SSF53756">
    <property type="entry name" value="UDP-Glycosyltransferase/glycogen phosphorylase"/>
    <property type="match status" value="1"/>
</dbReference>
<dbReference type="CDD" id="cd03801">
    <property type="entry name" value="GT4_PimA-like"/>
    <property type="match status" value="1"/>
</dbReference>
<accession>A0A4P6F711</accession>